<feature type="transmembrane region" description="Helical" evidence="2">
    <location>
        <begin position="119"/>
        <end position="136"/>
    </location>
</feature>
<dbReference type="RefSeq" id="WP_344329788.1">
    <property type="nucleotide sequence ID" value="NZ_BAAAPY010000013.1"/>
</dbReference>
<dbReference type="PANTHER" id="PTHR43081:SF18">
    <property type="entry name" value="BLL7624 PROTEIN"/>
    <property type="match status" value="1"/>
</dbReference>
<dbReference type="CDD" id="cd07302">
    <property type="entry name" value="CHD"/>
    <property type="match status" value="1"/>
</dbReference>
<keyword evidence="2" id="KW-1133">Transmembrane helix</keyword>
<keyword evidence="2" id="KW-0472">Membrane</keyword>
<evidence type="ECO:0000313" key="5">
    <source>
        <dbReference type="Proteomes" id="UP001501480"/>
    </source>
</evidence>
<keyword evidence="5" id="KW-1185">Reference proteome</keyword>
<dbReference type="SUPFAM" id="SSF55073">
    <property type="entry name" value="Nucleotide cyclase"/>
    <property type="match status" value="1"/>
</dbReference>
<feature type="transmembrane region" description="Helical" evidence="2">
    <location>
        <begin position="58"/>
        <end position="78"/>
    </location>
</feature>
<dbReference type="Gene3D" id="3.30.70.1230">
    <property type="entry name" value="Nucleotide cyclase"/>
    <property type="match status" value="1"/>
</dbReference>
<organism evidence="4 5">
    <name type="scientific">Aeromicrobium halocynthiae</name>
    <dbReference type="NCBI Taxonomy" id="560557"/>
    <lineage>
        <taxon>Bacteria</taxon>
        <taxon>Bacillati</taxon>
        <taxon>Actinomycetota</taxon>
        <taxon>Actinomycetes</taxon>
        <taxon>Propionibacteriales</taxon>
        <taxon>Nocardioidaceae</taxon>
        <taxon>Aeromicrobium</taxon>
    </lineage>
</organism>
<feature type="transmembrane region" description="Helical" evidence="2">
    <location>
        <begin position="143"/>
        <end position="166"/>
    </location>
</feature>
<name>A0ABP5HSA0_9ACTN</name>
<comment type="caution">
    <text evidence="4">The sequence shown here is derived from an EMBL/GenBank/DDBJ whole genome shotgun (WGS) entry which is preliminary data.</text>
</comment>
<feature type="transmembrane region" description="Helical" evidence="2">
    <location>
        <begin position="186"/>
        <end position="207"/>
    </location>
</feature>
<dbReference type="InterPro" id="IPR001054">
    <property type="entry name" value="A/G_cyclase"/>
</dbReference>
<dbReference type="InterPro" id="IPR050697">
    <property type="entry name" value="Adenylyl/Guanylyl_Cyclase_3/4"/>
</dbReference>
<dbReference type="PANTHER" id="PTHR43081">
    <property type="entry name" value="ADENYLATE CYCLASE, TERMINAL-DIFFERENTIATION SPECIFIC-RELATED"/>
    <property type="match status" value="1"/>
</dbReference>
<protein>
    <submittedName>
        <fullName evidence="4">Protein CyaB</fullName>
    </submittedName>
</protein>
<feature type="transmembrane region" description="Helical" evidence="2">
    <location>
        <begin position="90"/>
        <end position="113"/>
    </location>
</feature>
<sequence>MDGVWAHPWLRLFDRLLERPLLSRAAFVMGIFLVGQIPTAALSLWAVDRSDQIAMRPFTALVVGGTAVVALSALALSLVARRDPHGRGPLAQGVLLVSASTYACFGVAIAHLLGFWSSPFALFPAVAVLIIGILFGRLHGWTALIVSVSLAATLEGLRLLGFIGYAPALVVREVDGAGELTRVIGTSVPLVAFTAVAVSLAFGLLSLSDRQRRDIARSHDVIRRYVPAQVADAVLDGQDPTALARRKLTIFFSDVVGFTELTERLEPEELARVLDDYFSEMTRIAEHYDGTIDELIGDAVLIFFGAPTATDDHDHALRAVRMAVDMQAAVVGLNRRWESDGIDAALSVRVGINTGIVMVGNVGSGERRKYAALGRGVNLAARLQNHCTPGRVLLSHATWLLVRDEVDCAERGEVELKGVGRPTRIHEVLPPATL</sequence>
<comment type="similarity">
    <text evidence="1">Belongs to the adenylyl cyclase class-3 family.</text>
</comment>
<reference evidence="5" key="1">
    <citation type="journal article" date="2019" name="Int. J. Syst. Evol. Microbiol.">
        <title>The Global Catalogue of Microorganisms (GCM) 10K type strain sequencing project: providing services to taxonomists for standard genome sequencing and annotation.</title>
        <authorList>
            <consortium name="The Broad Institute Genomics Platform"/>
            <consortium name="The Broad Institute Genome Sequencing Center for Infectious Disease"/>
            <person name="Wu L."/>
            <person name="Ma J."/>
        </authorList>
    </citation>
    <scope>NUCLEOTIDE SEQUENCE [LARGE SCALE GENOMIC DNA]</scope>
    <source>
        <strain evidence="5">JCM 15749</strain>
    </source>
</reference>
<evidence type="ECO:0000256" key="2">
    <source>
        <dbReference type="SAM" id="Phobius"/>
    </source>
</evidence>
<evidence type="ECO:0000313" key="4">
    <source>
        <dbReference type="EMBL" id="GAA2084516.1"/>
    </source>
</evidence>
<dbReference type="SMART" id="SM00044">
    <property type="entry name" value="CYCc"/>
    <property type="match status" value="1"/>
</dbReference>
<accession>A0ABP5HSA0</accession>
<gene>
    <name evidence="4" type="ORF">GCM10009821_27370</name>
</gene>
<feature type="domain" description="Guanylate cyclase" evidence="3">
    <location>
        <begin position="249"/>
        <end position="384"/>
    </location>
</feature>
<keyword evidence="2" id="KW-0812">Transmembrane</keyword>
<dbReference type="Proteomes" id="UP001501480">
    <property type="component" value="Unassembled WGS sequence"/>
</dbReference>
<proteinExistence type="inferred from homology"/>
<dbReference type="Pfam" id="PF00211">
    <property type="entry name" value="Guanylate_cyc"/>
    <property type="match status" value="1"/>
</dbReference>
<feature type="transmembrane region" description="Helical" evidence="2">
    <location>
        <begin position="21"/>
        <end position="46"/>
    </location>
</feature>
<dbReference type="InterPro" id="IPR029787">
    <property type="entry name" value="Nucleotide_cyclase"/>
</dbReference>
<dbReference type="EMBL" id="BAAAPY010000013">
    <property type="protein sequence ID" value="GAA2084516.1"/>
    <property type="molecule type" value="Genomic_DNA"/>
</dbReference>
<evidence type="ECO:0000259" key="3">
    <source>
        <dbReference type="PROSITE" id="PS50125"/>
    </source>
</evidence>
<dbReference type="PROSITE" id="PS50125">
    <property type="entry name" value="GUANYLATE_CYCLASE_2"/>
    <property type="match status" value="1"/>
</dbReference>
<evidence type="ECO:0000256" key="1">
    <source>
        <dbReference type="ARBA" id="ARBA00005381"/>
    </source>
</evidence>